<dbReference type="InterPro" id="IPR003439">
    <property type="entry name" value="ABC_transporter-like_ATP-bd"/>
</dbReference>
<proteinExistence type="predicted"/>
<keyword evidence="12" id="KW-1185">Reference proteome</keyword>
<feature type="transmembrane region" description="Helical" evidence="8">
    <location>
        <begin position="34"/>
        <end position="55"/>
    </location>
</feature>
<dbReference type="PANTHER" id="PTHR43394">
    <property type="entry name" value="ATP-DEPENDENT PERMEASE MDL1, MITOCHONDRIAL"/>
    <property type="match status" value="1"/>
</dbReference>
<dbReference type="Proteomes" id="UP000630923">
    <property type="component" value="Unassembled WGS sequence"/>
</dbReference>
<keyword evidence="5 8" id="KW-1133">Transmembrane helix</keyword>
<dbReference type="PROSITE" id="PS50893">
    <property type="entry name" value="ABC_TRANSPORTER_2"/>
    <property type="match status" value="1"/>
</dbReference>
<dbReference type="SMART" id="SM00382">
    <property type="entry name" value="AAA"/>
    <property type="match status" value="1"/>
</dbReference>
<evidence type="ECO:0000259" key="9">
    <source>
        <dbReference type="PROSITE" id="PS50893"/>
    </source>
</evidence>
<evidence type="ECO:0000256" key="5">
    <source>
        <dbReference type="ARBA" id="ARBA00022989"/>
    </source>
</evidence>
<feature type="transmembrane region" description="Helical" evidence="8">
    <location>
        <begin position="291"/>
        <end position="308"/>
    </location>
</feature>
<dbReference type="InterPro" id="IPR017871">
    <property type="entry name" value="ABC_transporter-like_CS"/>
</dbReference>
<dbReference type="CDD" id="cd18575">
    <property type="entry name" value="ABC_6TM_bac_exporter_ABCB8_10_like"/>
    <property type="match status" value="1"/>
</dbReference>
<evidence type="ECO:0000256" key="3">
    <source>
        <dbReference type="ARBA" id="ARBA00022741"/>
    </source>
</evidence>
<reference evidence="11" key="2">
    <citation type="submission" date="2020-09" db="EMBL/GenBank/DDBJ databases">
        <authorList>
            <person name="Sun Q."/>
            <person name="Kim S."/>
        </authorList>
    </citation>
    <scope>NUCLEOTIDE SEQUENCE</scope>
    <source>
        <strain evidence="11">KCTC 42590</strain>
    </source>
</reference>
<dbReference type="FunFam" id="3.40.50.300:FF:000218">
    <property type="entry name" value="Multidrug ABC transporter ATP-binding protein"/>
    <property type="match status" value="1"/>
</dbReference>
<dbReference type="GO" id="GO:0015421">
    <property type="term" value="F:ABC-type oligopeptide transporter activity"/>
    <property type="evidence" value="ECO:0007669"/>
    <property type="project" value="TreeGrafter"/>
</dbReference>
<feature type="transmembrane region" description="Helical" evidence="8">
    <location>
        <begin position="75"/>
        <end position="99"/>
    </location>
</feature>
<evidence type="ECO:0000256" key="8">
    <source>
        <dbReference type="SAM" id="Phobius"/>
    </source>
</evidence>
<organism evidence="11 12">
    <name type="scientific">Kordiimonas sediminis</name>
    <dbReference type="NCBI Taxonomy" id="1735581"/>
    <lineage>
        <taxon>Bacteria</taxon>
        <taxon>Pseudomonadati</taxon>
        <taxon>Pseudomonadota</taxon>
        <taxon>Alphaproteobacteria</taxon>
        <taxon>Kordiimonadales</taxon>
        <taxon>Kordiimonadaceae</taxon>
        <taxon>Kordiimonas</taxon>
    </lineage>
</organism>
<dbReference type="PROSITE" id="PS00211">
    <property type="entry name" value="ABC_TRANSPORTER_1"/>
    <property type="match status" value="1"/>
</dbReference>
<dbReference type="InterPro" id="IPR036640">
    <property type="entry name" value="ABC1_TM_sf"/>
</dbReference>
<feature type="domain" description="ABC transmembrane type-1" evidence="10">
    <location>
        <begin position="35"/>
        <end position="317"/>
    </location>
</feature>
<dbReference type="SUPFAM" id="SSF52540">
    <property type="entry name" value="P-loop containing nucleoside triphosphate hydrolases"/>
    <property type="match status" value="1"/>
</dbReference>
<feature type="transmembrane region" description="Helical" evidence="8">
    <location>
        <begin position="175"/>
        <end position="193"/>
    </location>
</feature>
<evidence type="ECO:0000256" key="4">
    <source>
        <dbReference type="ARBA" id="ARBA00022840"/>
    </source>
</evidence>
<dbReference type="GO" id="GO:0016887">
    <property type="term" value="F:ATP hydrolysis activity"/>
    <property type="evidence" value="ECO:0007669"/>
    <property type="project" value="InterPro"/>
</dbReference>
<dbReference type="InterPro" id="IPR011918">
    <property type="entry name" value="ABC_MsbA_ATP-bd"/>
</dbReference>
<dbReference type="NCBIfam" id="TIGR02204">
    <property type="entry name" value="MsbA_rel"/>
    <property type="match status" value="1"/>
</dbReference>
<accession>A0A919E6Y3</accession>
<keyword evidence="6 8" id="KW-0472">Membrane</keyword>
<dbReference type="Pfam" id="PF00664">
    <property type="entry name" value="ABC_membrane"/>
    <property type="match status" value="1"/>
</dbReference>
<comment type="caution">
    <text evidence="11">The sequence shown here is derived from an EMBL/GenBank/DDBJ whole genome shotgun (WGS) entry which is preliminary data.</text>
</comment>
<dbReference type="SUPFAM" id="SSF90123">
    <property type="entry name" value="ABC transporter transmembrane region"/>
    <property type="match status" value="1"/>
</dbReference>
<comment type="function">
    <text evidence="7">Part of an ABC transporter complex. Transmembrane domains (TMD) form a pore in the inner membrane and the ATP-binding domain (NBD) is responsible for energy generation.</text>
</comment>
<dbReference type="EMBL" id="BNCI01000001">
    <property type="protein sequence ID" value="GHF20189.1"/>
    <property type="molecule type" value="Genomic_DNA"/>
</dbReference>
<gene>
    <name evidence="11" type="ORF">GCM10017044_13730</name>
</gene>
<feature type="domain" description="ABC transporter" evidence="9">
    <location>
        <begin position="352"/>
        <end position="588"/>
    </location>
</feature>
<keyword evidence="2 8" id="KW-0812">Transmembrane</keyword>
<dbReference type="GO" id="GO:0005886">
    <property type="term" value="C:plasma membrane"/>
    <property type="evidence" value="ECO:0007669"/>
    <property type="project" value="UniProtKB-SubCell"/>
</dbReference>
<dbReference type="GO" id="GO:0005524">
    <property type="term" value="F:ATP binding"/>
    <property type="evidence" value="ECO:0007669"/>
    <property type="project" value="UniProtKB-KW"/>
</dbReference>
<sequence>MADTSTRTEHQPPKGKLANLKTLWSYIGRYKVRVALAAFFLVIAAGTVLGIPLAFRDIIDKGFTAQNAETVDRYFLVFVIIVAVMASSTALRFYFVTWIGERVVADIRKAVYERLITLSPEFFEENRPGEIVSRLTADTTLIQSIVGSSVSIWARNLLIAIGGTISLFIMSPKLVALILVVIPIAVFTIIYMGRRVRKLSRTSQDKVADVGARANESLAAINIVQAFTRENEETRRFGDSVDDAFSAAKLRIKLRAWLTAIMIFLVFGAIALVLYEGIQDVISGTMTGGEMAAFIMQAMFVAGAFGALSEVYSELQRAAGAAGRLTELLSAESKIKPPANPVALPAPVKGAINYDEVTFFYPMKPSVAALQDFSLSLSPGETVALVGPSGAGKTTVLQLLLRFYDPQNGQVTLDGVNIASTSPEDFRSHLSFVPQETIIFADTIAENIRYGRLEATDEEVRAAAKAAAALEFIEASENGFDTVLGERGARLSGGQRQRLAIARAILRDAPVLLLDEATSALDAESELKVQEALEHLMEGRTTIVIAHRLATVKKADRIIVMDEGRIVAEGTHDELSRKDGLYKRLADLQFGSMH</sequence>
<dbReference type="InterPro" id="IPR011527">
    <property type="entry name" value="ABC1_TM_dom"/>
</dbReference>
<keyword evidence="4" id="KW-0067">ATP-binding</keyword>
<protein>
    <submittedName>
        <fullName evidence="11">ABC transporter</fullName>
    </submittedName>
</protein>
<keyword evidence="3" id="KW-0547">Nucleotide-binding</keyword>
<evidence type="ECO:0000313" key="12">
    <source>
        <dbReference type="Proteomes" id="UP000630923"/>
    </source>
</evidence>
<dbReference type="PANTHER" id="PTHR43394:SF1">
    <property type="entry name" value="ATP-BINDING CASSETTE SUB-FAMILY B MEMBER 10, MITOCHONDRIAL"/>
    <property type="match status" value="1"/>
</dbReference>
<dbReference type="AlphaFoldDB" id="A0A919E6Y3"/>
<evidence type="ECO:0000256" key="1">
    <source>
        <dbReference type="ARBA" id="ARBA00004651"/>
    </source>
</evidence>
<dbReference type="Pfam" id="PF00005">
    <property type="entry name" value="ABC_tran"/>
    <property type="match status" value="1"/>
</dbReference>
<feature type="transmembrane region" description="Helical" evidence="8">
    <location>
        <begin position="152"/>
        <end position="169"/>
    </location>
</feature>
<comment type="subcellular location">
    <subcellularLocation>
        <location evidence="1">Cell membrane</location>
        <topology evidence="1">Multi-pass membrane protein</topology>
    </subcellularLocation>
</comment>
<dbReference type="InterPro" id="IPR027417">
    <property type="entry name" value="P-loop_NTPase"/>
</dbReference>
<name>A0A919E6Y3_9PROT</name>
<reference evidence="11" key="1">
    <citation type="journal article" date="2014" name="Int. J. Syst. Evol. Microbiol.">
        <title>Complete genome sequence of Corynebacterium casei LMG S-19264T (=DSM 44701T), isolated from a smear-ripened cheese.</title>
        <authorList>
            <consortium name="US DOE Joint Genome Institute (JGI-PGF)"/>
            <person name="Walter F."/>
            <person name="Albersmeier A."/>
            <person name="Kalinowski J."/>
            <person name="Ruckert C."/>
        </authorList>
    </citation>
    <scope>NUCLEOTIDE SEQUENCE</scope>
    <source>
        <strain evidence="11">KCTC 42590</strain>
    </source>
</reference>
<evidence type="ECO:0000256" key="6">
    <source>
        <dbReference type="ARBA" id="ARBA00023136"/>
    </source>
</evidence>
<dbReference type="PROSITE" id="PS50929">
    <property type="entry name" value="ABC_TM1F"/>
    <property type="match status" value="1"/>
</dbReference>
<evidence type="ECO:0000256" key="2">
    <source>
        <dbReference type="ARBA" id="ARBA00022692"/>
    </source>
</evidence>
<dbReference type="Gene3D" id="1.20.1560.10">
    <property type="entry name" value="ABC transporter type 1, transmembrane domain"/>
    <property type="match status" value="1"/>
</dbReference>
<dbReference type="InterPro" id="IPR039421">
    <property type="entry name" value="Type_1_exporter"/>
</dbReference>
<evidence type="ECO:0000259" key="10">
    <source>
        <dbReference type="PROSITE" id="PS50929"/>
    </source>
</evidence>
<evidence type="ECO:0000313" key="11">
    <source>
        <dbReference type="EMBL" id="GHF20189.1"/>
    </source>
</evidence>
<dbReference type="InterPro" id="IPR003593">
    <property type="entry name" value="AAA+_ATPase"/>
</dbReference>
<dbReference type="Gene3D" id="3.40.50.300">
    <property type="entry name" value="P-loop containing nucleotide triphosphate hydrolases"/>
    <property type="match status" value="1"/>
</dbReference>
<dbReference type="RefSeq" id="WP_191251164.1">
    <property type="nucleotide sequence ID" value="NZ_BNCI01000001.1"/>
</dbReference>
<evidence type="ECO:0000256" key="7">
    <source>
        <dbReference type="ARBA" id="ARBA00024725"/>
    </source>
</evidence>
<feature type="transmembrane region" description="Helical" evidence="8">
    <location>
        <begin position="256"/>
        <end position="275"/>
    </location>
</feature>